<keyword evidence="2" id="KW-1185">Reference proteome</keyword>
<gene>
    <name evidence="1" type="ORF">D5086_011524</name>
</gene>
<protein>
    <submittedName>
        <fullName evidence="1">Uncharacterized protein</fullName>
    </submittedName>
</protein>
<dbReference type="Proteomes" id="UP000309997">
    <property type="component" value="Unassembled WGS sequence"/>
</dbReference>
<proteinExistence type="predicted"/>
<comment type="caution">
    <text evidence="1">The sequence shown here is derived from an EMBL/GenBank/DDBJ whole genome shotgun (WGS) entry which is preliminary data.</text>
</comment>
<name>A0ACC4CE29_POPAL</name>
<dbReference type="EMBL" id="RCHU02000005">
    <property type="protein sequence ID" value="KAL3592884.1"/>
    <property type="molecule type" value="Genomic_DNA"/>
</dbReference>
<organism evidence="1 2">
    <name type="scientific">Populus alba</name>
    <name type="common">White poplar</name>
    <dbReference type="NCBI Taxonomy" id="43335"/>
    <lineage>
        <taxon>Eukaryota</taxon>
        <taxon>Viridiplantae</taxon>
        <taxon>Streptophyta</taxon>
        <taxon>Embryophyta</taxon>
        <taxon>Tracheophyta</taxon>
        <taxon>Spermatophyta</taxon>
        <taxon>Magnoliopsida</taxon>
        <taxon>eudicotyledons</taxon>
        <taxon>Gunneridae</taxon>
        <taxon>Pentapetalae</taxon>
        <taxon>rosids</taxon>
        <taxon>fabids</taxon>
        <taxon>Malpighiales</taxon>
        <taxon>Salicaceae</taxon>
        <taxon>Saliceae</taxon>
        <taxon>Populus</taxon>
    </lineage>
</organism>
<accession>A0ACC4CE29</accession>
<sequence length="322" mass="36779">MSSSFEIFDKVKAGKADAMRRYNRKRNLYCFLETVGALVLLWCSFSCFPVITLTASRYLSFSNQKIYAFVLANVFILIVVYLSSTTPSNNDQSDTPIQTDIYDEYVSFSTSSPRWKTTTGEDKQFVVSSLQEEPVQAEEKNPVREKDTLDEEKQIVCCEKTNDAANVDEMGKNPVRDLTVLKEEKFFRRTRSEKHGKEKRAYPREFRRSETEIGRETLTGVRTGGLNYNTPGAARKSMLEMNNDEFRLTIERFIATKKKILREESIALSKMQFTWKETGVNSRVYRLIFFSWRADGSSSHVAISSAFLGAQSMTVMAAPCSV</sequence>
<evidence type="ECO:0000313" key="2">
    <source>
        <dbReference type="Proteomes" id="UP000309997"/>
    </source>
</evidence>
<evidence type="ECO:0000313" key="1">
    <source>
        <dbReference type="EMBL" id="KAL3592884.1"/>
    </source>
</evidence>
<reference evidence="1 2" key="1">
    <citation type="journal article" date="2024" name="Plant Biotechnol. J.">
        <title>Genome and CRISPR/Cas9 system of a widespread forest tree (Populus alba) in the world.</title>
        <authorList>
            <person name="Liu Y.J."/>
            <person name="Jiang P.F."/>
            <person name="Han X.M."/>
            <person name="Li X.Y."/>
            <person name="Wang H.M."/>
            <person name="Wang Y.J."/>
            <person name="Wang X.X."/>
            <person name="Zeng Q.Y."/>
        </authorList>
    </citation>
    <scope>NUCLEOTIDE SEQUENCE [LARGE SCALE GENOMIC DNA]</scope>
    <source>
        <strain evidence="2">cv. PAL-ZL1</strain>
    </source>
</reference>